<organism evidence="2 3">
    <name type="scientific">Mucor velutinosus</name>
    <dbReference type="NCBI Taxonomy" id="708070"/>
    <lineage>
        <taxon>Eukaryota</taxon>
        <taxon>Fungi</taxon>
        <taxon>Fungi incertae sedis</taxon>
        <taxon>Mucoromycota</taxon>
        <taxon>Mucoromycotina</taxon>
        <taxon>Mucoromycetes</taxon>
        <taxon>Mucorales</taxon>
        <taxon>Mucorineae</taxon>
        <taxon>Mucoraceae</taxon>
        <taxon>Mucor</taxon>
    </lineage>
</organism>
<name>A0AAN7DQR3_9FUNG</name>
<dbReference type="AlphaFoldDB" id="A0AAN7DQR3"/>
<dbReference type="RefSeq" id="XP_064688108.1">
    <property type="nucleotide sequence ID" value="XM_064831240.1"/>
</dbReference>
<sequence length="454" mass="51440">MLRNPTATVIAGTTEGLVEHEYQKLKCAWEQQRYDIKSQKQETQYYRHDNVQFTLMHLFHGYLNQIWMDSQNMLQCAQSWNNDPHKKDAAFTMNILGLHLMKQSLRTRQELFHIVDEASTNHDAMPARASSTTSSCSIPSYYQMPVKLSSSPSTPTINNGSTIDPHWQLDSATTACKHAFTPGSNFPSYFPAELEQNTSCHFCHEKLVRLKKSFSADYFSALASQISSEEATSCSSNSDSDDSGEDTQAAYQCFNDATSNSNSAFDLESIEDVLASRKLLVQEDDDDEDEGNRNYKQKLLKYQLIRASELHESSKLELEEDDHGSVSSSGTTVEELRMKRSTINNNLLHKRNGSSTCLPESFHSSDSHYHCEQEEDTMPQKKRNLSMFFTHNSKSTSTKSSFKDKLKKYRSKDASSDKNSMPRSLSHTICQLFASQSSSSTSSSMRRQQQQAQL</sequence>
<feature type="region of interest" description="Disordered" evidence="1">
    <location>
        <begin position="313"/>
        <end position="333"/>
    </location>
</feature>
<dbReference type="GeneID" id="89955743"/>
<evidence type="ECO:0000313" key="3">
    <source>
        <dbReference type="Proteomes" id="UP001304243"/>
    </source>
</evidence>
<feature type="compositionally biased region" description="Polar residues" evidence="1">
    <location>
        <begin position="417"/>
        <end position="429"/>
    </location>
</feature>
<dbReference type="EMBL" id="JASEJX010000004">
    <property type="protein sequence ID" value="KAK4521442.1"/>
    <property type="molecule type" value="Genomic_DNA"/>
</dbReference>
<feature type="region of interest" description="Disordered" evidence="1">
    <location>
        <begin position="390"/>
        <end position="429"/>
    </location>
</feature>
<feature type="region of interest" description="Disordered" evidence="1">
    <location>
        <begin position="435"/>
        <end position="454"/>
    </location>
</feature>
<proteinExistence type="predicted"/>
<evidence type="ECO:0000256" key="1">
    <source>
        <dbReference type="SAM" id="MobiDB-lite"/>
    </source>
</evidence>
<dbReference type="Proteomes" id="UP001304243">
    <property type="component" value="Unassembled WGS sequence"/>
</dbReference>
<reference evidence="2 3" key="1">
    <citation type="submission" date="2022-11" db="EMBL/GenBank/DDBJ databases">
        <title>Mucor velutinosus strain NIH1002 WGS.</title>
        <authorList>
            <person name="Subramanian P."/>
            <person name="Mullikin J.C."/>
            <person name="Segre J.A."/>
            <person name="Zelazny A.M."/>
        </authorList>
    </citation>
    <scope>NUCLEOTIDE SEQUENCE [LARGE SCALE GENOMIC DNA]</scope>
    <source>
        <strain evidence="2 3">NIH1002</strain>
    </source>
</reference>
<evidence type="ECO:0000313" key="2">
    <source>
        <dbReference type="EMBL" id="KAK4521442.1"/>
    </source>
</evidence>
<protein>
    <submittedName>
        <fullName evidence="2">Uncharacterized protein</fullName>
    </submittedName>
</protein>
<comment type="caution">
    <text evidence="2">The sequence shown here is derived from an EMBL/GenBank/DDBJ whole genome shotgun (WGS) entry which is preliminary data.</text>
</comment>
<keyword evidence="3" id="KW-1185">Reference proteome</keyword>
<feature type="compositionally biased region" description="Low complexity" evidence="1">
    <location>
        <begin position="390"/>
        <end position="400"/>
    </location>
</feature>
<gene>
    <name evidence="2" type="ORF">ATC70_012057</name>
</gene>
<accession>A0AAN7DQR3</accession>